<dbReference type="Pfam" id="PF13087">
    <property type="entry name" value="AAA_12"/>
    <property type="match status" value="1"/>
</dbReference>
<dbReference type="InterPro" id="IPR014001">
    <property type="entry name" value="Helicase_ATP-bd"/>
</dbReference>
<dbReference type="PANTHER" id="PTHR43788">
    <property type="entry name" value="DNA2/NAM7 HELICASE FAMILY MEMBER"/>
    <property type="match status" value="1"/>
</dbReference>
<gene>
    <name evidence="7" type="ORF">GCM10023116_08600</name>
</gene>
<evidence type="ECO:0000259" key="6">
    <source>
        <dbReference type="PROSITE" id="PS51192"/>
    </source>
</evidence>
<comment type="similarity">
    <text evidence="1">Belongs to the DNA2/NAM7 helicase family.</text>
</comment>
<keyword evidence="2" id="KW-0547">Nucleotide-binding</keyword>
<proteinExistence type="inferred from homology"/>
<dbReference type="Proteomes" id="UP001500604">
    <property type="component" value="Unassembled WGS sequence"/>
</dbReference>
<feature type="domain" description="Helicase ATP-binding" evidence="6">
    <location>
        <begin position="197"/>
        <end position="352"/>
    </location>
</feature>
<dbReference type="PANTHER" id="PTHR43788:SF8">
    <property type="entry name" value="DNA-BINDING PROTEIN SMUBP-2"/>
    <property type="match status" value="1"/>
</dbReference>
<comment type="caution">
    <text evidence="7">The sequence shown here is derived from an EMBL/GenBank/DDBJ whole genome shotgun (WGS) entry which is preliminary data.</text>
</comment>
<evidence type="ECO:0000256" key="2">
    <source>
        <dbReference type="ARBA" id="ARBA00022741"/>
    </source>
</evidence>
<dbReference type="Pfam" id="PF13086">
    <property type="entry name" value="AAA_11"/>
    <property type="match status" value="2"/>
</dbReference>
<sequence>MNSFNPGHLQAISLLDRLRNLVLDEKEAAGAHLREIWRRPLIERIEKGWCLPLSRIQPGPLPYQLILHFKENLSRFREGDLVCLNPGDPFEQPCWHELLIEEENSSSLLVSNKQAPDILAFCQSHQQLWTLDTDTMDLTAYYLNAIDDLGKTRIGRERVLPLLLGQADNAMDADDYQFAHEYALQSECNDDQADAIASGYATALDFCTQGPPGTGKTRTLAHLVSLLVEKGERVLVTAHTHMAINNALNKIHELAPELPIVKVSVASGRKALNPAIDRVDRFNLWEQASTASHYVVGATPFACRSSRLANLTFDTVIFDEASQATIPLALMAMLSGKRYLFFGDHQQLPPVLQSRSRLHDREASVFEQLIHNRESVMLTETWRMNAPLTRWPSTLFYDNRLTASPLSRTRQLSLHCNDTPLANILSPDAPMVWLDQPLGTAQSVNATEAERIANLCRALIKGGVSPDEIGVVAPFRSQGRQIRNVLHTLLGRQAESIVTDTVERMQGQERDVILLSLTSTDSNFVRAIAEFWYQPERLNVSVTRARSKLIILGCAELLDWTPDNPLLARWISGFRALHAACLKTDWPTHDIDVNRMSHGTLHS</sequence>
<keyword evidence="8" id="KW-1185">Reference proteome</keyword>
<reference evidence="8" key="1">
    <citation type="journal article" date="2019" name="Int. J. Syst. Evol. Microbiol.">
        <title>The Global Catalogue of Microorganisms (GCM) 10K type strain sequencing project: providing services to taxonomists for standard genome sequencing and annotation.</title>
        <authorList>
            <consortium name="The Broad Institute Genomics Platform"/>
            <consortium name="The Broad Institute Genome Sequencing Center for Infectious Disease"/>
            <person name="Wu L."/>
            <person name="Ma J."/>
        </authorList>
    </citation>
    <scope>NUCLEOTIDE SEQUENCE [LARGE SCALE GENOMIC DNA]</scope>
    <source>
        <strain evidence="8">JCM 17805</strain>
    </source>
</reference>
<evidence type="ECO:0000256" key="5">
    <source>
        <dbReference type="ARBA" id="ARBA00022840"/>
    </source>
</evidence>
<dbReference type="InterPro" id="IPR041679">
    <property type="entry name" value="DNA2/NAM7-like_C"/>
</dbReference>
<organism evidence="7 8">
    <name type="scientific">Kistimonas scapharcae</name>
    <dbReference type="NCBI Taxonomy" id="1036133"/>
    <lineage>
        <taxon>Bacteria</taxon>
        <taxon>Pseudomonadati</taxon>
        <taxon>Pseudomonadota</taxon>
        <taxon>Gammaproteobacteria</taxon>
        <taxon>Oceanospirillales</taxon>
        <taxon>Endozoicomonadaceae</taxon>
        <taxon>Kistimonas</taxon>
    </lineage>
</organism>
<evidence type="ECO:0000313" key="7">
    <source>
        <dbReference type="EMBL" id="GAA4648591.1"/>
    </source>
</evidence>
<dbReference type="CDD" id="cd18808">
    <property type="entry name" value="SF1_C_Upf1"/>
    <property type="match status" value="1"/>
</dbReference>
<keyword evidence="3" id="KW-0378">Hydrolase</keyword>
<accession>A0ABP8V047</accession>
<name>A0ABP8V047_9GAMM</name>
<dbReference type="SUPFAM" id="SSF52540">
    <property type="entry name" value="P-loop containing nucleoside triphosphate hydrolases"/>
    <property type="match status" value="1"/>
</dbReference>
<protein>
    <recommendedName>
        <fullName evidence="6">Helicase ATP-binding domain-containing protein</fullName>
    </recommendedName>
</protein>
<dbReference type="EMBL" id="BAABFL010000081">
    <property type="protein sequence ID" value="GAA4648591.1"/>
    <property type="molecule type" value="Genomic_DNA"/>
</dbReference>
<evidence type="ECO:0000313" key="8">
    <source>
        <dbReference type="Proteomes" id="UP001500604"/>
    </source>
</evidence>
<dbReference type="PROSITE" id="PS51192">
    <property type="entry name" value="HELICASE_ATP_BIND_1"/>
    <property type="match status" value="1"/>
</dbReference>
<evidence type="ECO:0000256" key="3">
    <source>
        <dbReference type="ARBA" id="ARBA00022801"/>
    </source>
</evidence>
<dbReference type="InterPro" id="IPR050534">
    <property type="entry name" value="Coronavir_polyprotein_1ab"/>
</dbReference>
<dbReference type="InterPro" id="IPR027417">
    <property type="entry name" value="P-loop_NTPase"/>
</dbReference>
<dbReference type="InterPro" id="IPR047187">
    <property type="entry name" value="SF1_C_Upf1"/>
</dbReference>
<dbReference type="RefSeq" id="WP_345194257.1">
    <property type="nucleotide sequence ID" value="NZ_BAABFL010000081.1"/>
</dbReference>
<evidence type="ECO:0000256" key="1">
    <source>
        <dbReference type="ARBA" id="ARBA00007913"/>
    </source>
</evidence>
<dbReference type="Gene3D" id="3.40.50.300">
    <property type="entry name" value="P-loop containing nucleotide triphosphate hydrolases"/>
    <property type="match status" value="2"/>
</dbReference>
<dbReference type="InterPro" id="IPR041677">
    <property type="entry name" value="DNA2/NAM7_AAA_11"/>
</dbReference>
<keyword evidence="5" id="KW-0067">ATP-binding</keyword>
<evidence type="ECO:0000256" key="4">
    <source>
        <dbReference type="ARBA" id="ARBA00022806"/>
    </source>
</evidence>
<keyword evidence="4" id="KW-0347">Helicase</keyword>